<name>A0ABW1K2H7_9ACTN</name>
<proteinExistence type="predicted"/>
<sequence>MSDPQQSGYSSDPSWQAQPPPQPPAQPTYQDPTYQPTLSDQGYQAGYPDPTQQQGYPAEQAYPAAAYPTSADPYGQPPAAAGYPPPGYPVIVAAPPVNGLSIAALVVSIVGVLGLCGYGLGGYIGIVGAILGHVSRKQIRERGEGGAGMATAGIIVGWIAGAIAVLATIAIVGLIIWAAQQPSGYDSGY</sequence>
<dbReference type="RefSeq" id="WP_377416875.1">
    <property type="nucleotide sequence ID" value="NZ_JBHSPR010000001.1"/>
</dbReference>
<keyword evidence="5" id="KW-1185">Reference proteome</keyword>
<evidence type="ECO:0000259" key="3">
    <source>
        <dbReference type="Pfam" id="PF13828"/>
    </source>
</evidence>
<feature type="domain" description="DUF4190" evidence="3">
    <location>
        <begin position="100"/>
        <end position="166"/>
    </location>
</feature>
<gene>
    <name evidence="4" type="ORF">ACFP2T_02790</name>
</gene>
<feature type="compositionally biased region" description="Polar residues" evidence="1">
    <location>
        <begin position="1"/>
        <end position="10"/>
    </location>
</feature>
<dbReference type="EMBL" id="JBHSPR010000001">
    <property type="protein sequence ID" value="MFC6015124.1"/>
    <property type="molecule type" value="Genomic_DNA"/>
</dbReference>
<dbReference type="Proteomes" id="UP001596203">
    <property type="component" value="Unassembled WGS sequence"/>
</dbReference>
<dbReference type="InterPro" id="IPR025241">
    <property type="entry name" value="DUF4190"/>
</dbReference>
<organism evidence="4 5">
    <name type="scientific">Plantactinospora solaniradicis</name>
    <dbReference type="NCBI Taxonomy" id="1723736"/>
    <lineage>
        <taxon>Bacteria</taxon>
        <taxon>Bacillati</taxon>
        <taxon>Actinomycetota</taxon>
        <taxon>Actinomycetes</taxon>
        <taxon>Micromonosporales</taxon>
        <taxon>Micromonosporaceae</taxon>
        <taxon>Plantactinospora</taxon>
    </lineage>
</organism>
<accession>A0ABW1K2H7</accession>
<feature type="compositionally biased region" description="Low complexity" evidence="1">
    <location>
        <begin position="27"/>
        <end position="36"/>
    </location>
</feature>
<reference evidence="5" key="1">
    <citation type="journal article" date="2019" name="Int. J. Syst. Evol. Microbiol.">
        <title>The Global Catalogue of Microorganisms (GCM) 10K type strain sequencing project: providing services to taxonomists for standard genome sequencing and annotation.</title>
        <authorList>
            <consortium name="The Broad Institute Genomics Platform"/>
            <consortium name="The Broad Institute Genome Sequencing Center for Infectious Disease"/>
            <person name="Wu L."/>
            <person name="Ma J."/>
        </authorList>
    </citation>
    <scope>NUCLEOTIDE SEQUENCE [LARGE SCALE GENOMIC DNA]</scope>
    <source>
        <strain evidence="5">ZS-35-S2</strain>
    </source>
</reference>
<keyword evidence="2" id="KW-0472">Membrane</keyword>
<evidence type="ECO:0000256" key="1">
    <source>
        <dbReference type="SAM" id="MobiDB-lite"/>
    </source>
</evidence>
<keyword evidence="2" id="KW-1133">Transmembrane helix</keyword>
<keyword evidence="2" id="KW-0812">Transmembrane</keyword>
<feature type="region of interest" description="Disordered" evidence="1">
    <location>
        <begin position="1"/>
        <end position="56"/>
    </location>
</feature>
<protein>
    <submittedName>
        <fullName evidence="4">DUF4190 domain-containing protein</fullName>
    </submittedName>
</protein>
<feature type="transmembrane region" description="Helical" evidence="2">
    <location>
        <begin position="152"/>
        <end position="179"/>
    </location>
</feature>
<evidence type="ECO:0000313" key="4">
    <source>
        <dbReference type="EMBL" id="MFC6015124.1"/>
    </source>
</evidence>
<comment type="caution">
    <text evidence="4">The sequence shown here is derived from an EMBL/GenBank/DDBJ whole genome shotgun (WGS) entry which is preliminary data.</text>
</comment>
<feature type="transmembrane region" description="Helical" evidence="2">
    <location>
        <begin position="102"/>
        <end position="131"/>
    </location>
</feature>
<evidence type="ECO:0000256" key="2">
    <source>
        <dbReference type="SAM" id="Phobius"/>
    </source>
</evidence>
<dbReference type="Pfam" id="PF13828">
    <property type="entry name" value="DUF4190"/>
    <property type="match status" value="1"/>
</dbReference>
<evidence type="ECO:0000313" key="5">
    <source>
        <dbReference type="Proteomes" id="UP001596203"/>
    </source>
</evidence>